<dbReference type="PANTHER" id="PTHR45803">
    <property type="entry name" value="SOX100B"/>
    <property type="match status" value="1"/>
</dbReference>
<protein>
    <submittedName>
        <fullName evidence="10">Transcription factor Sox-9-B-like</fullName>
    </submittedName>
</protein>
<name>A0A6P8YQ44_THRPL</name>
<keyword evidence="5 6" id="KW-0539">Nucleus</keyword>
<dbReference type="Gene3D" id="1.10.30.10">
    <property type="entry name" value="High mobility group box domain"/>
    <property type="match status" value="1"/>
</dbReference>
<dbReference type="GeneID" id="117643964"/>
<feature type="region of interest" description="Disordered" evidence="7">
    <location>
        <begin position="107"/>
        <end position="156"/>
    </location>
</feature>
<feature type="domain" description="HMG box" evidence="8">
    <location>
        <begin position="53"/>
        <end position="121"/>
    </location>
</feature>
<dbReference type="PROSITE" id="PS50118">
    <property type="entry name" value="HMG_BOX_2"/>
    <property type="match status" value="1"/>
</dbReference>
<sequence>MCAGRGATRIDLEDLSLEHSDIGQAVSKVLQGYDWTLVPVTTRAASNQRKLHVKRPMNAFMVWAQAARRKLADQHPQLHNAELSKTLGKLWRLLSERDKRPFVEEAERLRIIHKREHPDYKYQPRRRKAKPQQQQQQQPSQTGTPPRPQPGRRGEC</sequence>
<comment type="subcellular location">
    <subcellularLocation>
        <location evidence="1">Nucleus</location>
    </subcellularLocation>
</comment>
<accession>A0A6P8YQ44</accession>
<dbReference type="GO" id="GO:0000978">
    <property type="term" value="F:RNA polymerase II cis-regulatory region sequence-specific DNA binding"/>
    <property type="evidence" value="ECO:0007669"/>
    <property type="project" value="TreeGrafter"/>
</dbReference>
<gene>
    <name evidence="10" type="primary">LOC117643964</name>
</gene>
<dbReference type="InterPro" id="IPR036910">
    <property type="entry name" value="HMG_box_dom_sf"/>
</dbReference>
<evidence type="ECO:0000256" key="6">
    <source>
        <dbReference type="PROSITE-ProRule" id="PRU00267"/>
    </source>
</evidence>
<dbReference type="RefSeq" id="XP_034239041.1">
    <property type="nucleotide sequence ID" value="XM_034383150.1"/>
</dbReference>
<organism evidence="10">
    <name type="scientific">Thrips palmi</name>
    <name type="common">Melon thrips</name>
    <dbReference type="NCBI Taxonomy" id="161013"/>
    <lineage>
        <taxon>Eukaryota</taxon>
        <taxon>Metazoa</taxon>
        <taxon>Ecdysozoa</taxon>
        <taxon>Arthropoda</taxon>
        <taxon>Hexapoda</taxon>
        <taxon>Insecta</taxon>
        <taxon>Pterygota</taxon>
        <taxon>Neoptera</taxon>
        <taxon>Paraneoptera</taxon>
        <taxon>Thysanoptera</taxon>
        <taxon>Terebrantia</taxon>
        <taxon>Thripoidea</taxon>
        <taxon>Thripidae</taxon>
        <taxon>Thrips</taxon>
    </lineage>
</organism>
<keyword evidence="3 6" id="KW-0238">DNA-binding</keyword>
<evidence type="ECO:0000256" key="2">
    <source>
        <dbReference type="ARBA" id="ARBA00023015"/>
    </source>
</evidence>
<dbReference type="SMART" id="SM00398">
    <property type="entry name" value="HMG"/>
    <property type="match status" value="1"/>
</dbReference>
<dbReference type="Pfam" id="PF12444">
    <property type="entry name" value="Sox_N"/>
    <property type="match status" value="1"/>
</dbReference>
<dbReference type="SUPFAM" id="SSF47095">
    <property type="entry name" value="HMG-box"/>
    <property type="match status" value="1"/>
</dbReference>
<dbReference type="Pfam" id="PF00505">
    <property type="entry name" value="HMG_box"/>
    <property type="match status" value="1"/>
</dbReference>
<dbReference type="InterPro" id="IPR009071">
    <property type="entry name" value="HMG_box_dom"/>
</dbReference>
<dbReference type="GO" id="GO:0005634">
    <property type="term" value="C:nucleus"/>
    <property type="evidence" value="ECO:0007669"/>
    <property type="project" value="UniProtKB-SubCell"/>
</dbReference>
<feature type="compositionally biased region" description="Low complexity" evidence="7">
    <location>
        <begin position="131"/>
        <end position="144"/>
    </location>
</feature>
<dbReference type="KEGG" id="tpal:117643964"/>
<dbReference type="InParanoid" id="A0A6P8YQ44"/>
<reference evidence="10" key="1">
    <citation type="submission" date="2025-08" db="UniProtKB">
        <authorList>
            <consortium name="RefSeq"/>
        </authorList>
    </citation>
    <scope>IDENTIFICATION</scope>
    <source>
        <tissue evidence="10">Total insect</tissue>
    </source>
</reference>
<dbReference type="PANTHER" id="PTHR45803:SF5">
    <property type="entry name" value="SOX100B"/>
    <property type="match status" value="1"/>
</dbReference>
<evidence type="ECO:0000259" key="8">
    <source>
        <dbReference type="PROSITE" id="PS50118"/>
    </source>
</evidence>
<proteinExistence type="predicted"/>
<dbReference type="CDD" id="cd22031">
    <property type="entry name" value="HMG-box_SoxE"/>
    <property type="match status" value="1"/>
</dbReference>
<evidence type="ECO:0000313" key="9">
    <source>
        <dbReference type="Proteomes" id="UP000515158"/>
    </source>
</evidence>
<evidence type="ECO:0000313" key="10">
    <source>
        <dbReference type="RefSeq" id="XP_034239041.1"/>
    </source>
</evidence>
<dbReference type="Proteomes" id="UP000515158">
    <property type="component" value="Unplaced"/>
</dbReference>
<dbReference type="InterPro" id="IPR022151">
    <property type="entry name" value="Sox_N"/>
</dbReference>
<evidence type="ECO:0000256" key="4">
    <source>
        <dbReference type="ARBA" id="ARBA00023163"/>
    </source>
</evidence>
<dbReference type="AlphaFoldDB" id="A0A6P8YQ44"/>
<dbReference type="InterPro" id="IPR050917">
    <property type="entry name" value="SOX_TF"/>
</dbReference>
<feature type="compositionally biased region" description="Basic and acidic residues" evidence="7">
    <location>
        <begin position="107"/>
        <end position="122"/>
    </location>
</feature>
<feature type="DNA-binding region" description="HMG box" evidence="6">
    <location>
        <begin position="53"/>
        <end position="121"/>
    </location>
</feature>
<dbReference type="OrthoDB" id="6247875at2759"/>
<evidence type="ECO:0000256" key="3">
    <source>
        <dbReference type="ARBA" id="ARBA00023125"/>
    </source>
</evidence>
<keyword evidence="2" id="KW-0805">Transcription regulation</keyword>
<evidence type="ECO:0000256" key="7">
    <source>
        <dbReference type="SAM" id="MobiDB-lite"/>
    </source>
</evidence>
<evidence type="ECO:0000256" key="5">
    <source>
        <dbReference type="ARBA" id="ARBA00023242"/>
    </source>
</evidence>
<dbReference type="GO" id="GO:0000981">
    <property type="term" value="F:DNA-binding transcription factor activity, RNA polymerase II-specific"/>
    <property type="evidence" value="ECO:0007669"/>
    <property type="project" value="TreeGrafter"/>
</dbReference>
<dbReference type="FunFam" id="1.10.30.10:FF:000004">
    <property type="entry name" value="Transcription factor SOX-10"/>
    <property type="match status" value="1"/>
</dbReference>
<evidence type="ECO:0000256" key="1">
    <source>
        <dbReference type="ARBA" id="ARBA00004123"/>
    </source>
</evidence>
<keyword evidence="9" id="KW-1185">Reference proteome</keyword>
<keyword evidence="4" id="KW-0804">Transcription</keyword>